<evidence type="ECO:0000256" key="1">
    <source>
        <dbReference type="SAM" id="MobiDB-lite"/>
    </source>
</evidence>
<reference evidence="2" key="1">
    <citation type="journal article" date="2015" name="Nature">
        <title>Complex archaea that bridge the gap between prokaryotes and eukaryotes.</title>
        <authorList>
            <person name="Spang A."/>
            <person name="Saw J.H."/>
            <person name="Jorgensen S.L."/>
            <person name="Zaremba-Niedzwiedzka K."/>
            <person name="Martijn J."/>
            <person name="Lind A.E."/>
            <person name="van Eijk R."/>
            <person name="Schleper C."/>
            <person name="Guy L."/>
            <person name="Ettema T.J."/>
        </authorList>
    </citation>
    <scope>NUCLEOTIDE SEQUENCE</scope>
</reference>
<sequence>MAFVFKSIIPKDMDIDVFRLEYLNELRKEARTITKEYKKTTRTWKHKPKFQTLIGLSRIAGEASVLVGTDDEQYRWVDEGTRAHIINARNAPSLAFQTGFRPKTRSRVIGSRKGGRSGPIVRPKSVRHPGSKARLFSETIADKRTAPFERNMRRANKRAADKVFK</sequence>
<protein>
    <submittedName>
        <fullName evidence="2">Uncharacterized protein</fullName>
    </submittedName>
</protein>
<organism evidence="2">
    <name type="scientific">marine sediment metagenome</name>
    <dbReference type="NCBI Taxonomy" id="412755"/>
    <lineage>
        <taxon>unclassified sequences</taxon>
        <taxon>metagenomes</taxon>
        <taxon>ecological metagenomes</taxon>
    </lineage>
</organism>
<accession>A0A0F9M9I0</accession>
<feature type="region of interest" description="Disordered" evidence="1">
    <location>
        <begin position="107"/>
        <end position="131"/>
    </location>
</feature>
<proteinExistence type="predicted"/>
<name>A0A0F9M9I0_9ZZZZ</name>
<gene>
    <name evidence="2" type="ORF">LCGC14_1182140</name>
</gene>
<dbReference type="AlphaFoldDB" id="A0A0F9M9I0"/>
<evidence type="ECO:0000313" key="2">
    <source>
        <dbReference type="EMBL" id="KKM96031.1"/>
    </source>
</evidence>
<comment type="caution">
    <text evidence="2">The sequence shown here is derived from an EMBL/GenBank/DDBJ whole genome shotgun (WGS) entry which is preliminary data.</text>
</comment>
<dbReference type="EMBL" id="LAZR01005932">
    <property type="protein sequence ID" value="KKM96031.1"/>
    <property type="molecule type" value="Genomic_DNA"/>
</dbReference>